<evidence type="ECO:0000256" key="1">
    <source>
        <dbReference type="SAM" id="MobiDB-lite"/>
    </source>
</evidence>
<dbReference type="Proteomes" id="UP000322244">
    <property type="component" value="Unassembled WGS sequence"/>
</dbReference>
<organism evidence="2 3">
    <name type="scientific">Antrihabitans cavernicola</name>
    <dbReference type="NCBI Taxonomy" id="2495913"/>
    <lineage>
        <taxon>Bacteria</taxon>
        <taxon>Bacillati</taxon>
        <taxon>Actinomycetota</taxon>
        <taxon>Actinomycetes</taxon>
        <taxon>Mycobacteriales</taxon>
        <taxon>Nocardiaceae</taxon>
        <taxon>Antrihabitans</taxon>
    </lineage>
</organism>
<feature type="compositionally biased region" description="Low complexity" evidence="1">
    <location>
        <begin position="66"/>
        <end position="75"/>
    </location>
</feature>
<dbReference type="RefSeq" id="WP_149432221.1">
    <property type="nucleotide sequence ID" value="NZ_VLNY01000012.1"/>
</dbReference>
<evidence type="ECO:0000313" key="3">
    <source>
        <dbReference type="Proteomes" id="UP000322244"/>
    </source>
</evidence>
<accession>A0A5A7S7I3</accession>
<sequence>MPDTDLTARLRALPDREFLDVVKAASADRPGLGAVHAAAAAEGAGSAAEPTTPPVPEIPPVPGLPSTPDLPTTTDVPPPIQMSAPAPDYTAGGVPTFDRVRDKVEQRYGTALGSDELDRATPAGRSIAEQWDAREKAGHEKLDQIRKSMHASGEQSTAESKENE</sequence>
<keyword evidence="3" id="KW-1185">Reference proteome</keyword>
<proteinExistence type="predicted"/>
<feature type="compositionally biased region" description="Low complexity" evidence="1">
    <location>
        <begin position="39"/>
        <end position="50"/>
    </location>
</feature>
<name>A0A5A7S7I3_9NOCA</name>
<gene>
    <name evidence="2" type="ORF">FOY51_21025</name>
</gene>
<feature type="compositionally biased region" description="Pro residues" evidence="1">
    <location>
        <begin position="51"/>
        <end position="65"/>
    </location>
</feature>
<dbReference type="AlphaFoldDB" id="A0A5A7S7I3"/>
<feature type="region of interest" description="Disordered" evidence="1">
    <location>
        <begin position="39"/>
        <end position="95"/>
    </location>
</feature>
<dbReference type="EMBL" id="VLNY01000012">
    <property type="protein sequence ID" value="KAA0021102.1"/>
    <property type="molecule type" value="Genomic_DNA"/>
</dbReference>
<evidence type="ECO:0000313" key="2">
    <source>
        <dbReference type="EMBL" id="KAA0021102.1"/>
    </source>
</evidence>
<protein>
    <recommendedName>
        <fullName evidence="4">PspA domain-containing protein</fullName>
    </recommendedName>
</protein>
<dbReference type="OrthoDB" id="4377479at2"/>
<comment type="caution">
    <text evidence="2">The sequence shown here is derived from an EMBL/GenBank/DDBJ whole genome shotgun (WGS) entry which is preliminary data.</text>
</comment>
<evidence type="ECO:0008006" key="4">
    <source>
        <dbReference type="Google" id="ProtNLM"/>
    </source>
</evidence>
<reference evidence="2 3" key="1">
    <citation type="submission" date="2019-07" db="EMBL/GenBank/DDBJ databases">
        <title>Rhodococcus cavernicolus sp. nov., isolated from a cave.</title>
        <authorList>
            <person name="Lee S.D."/>
        </authorList>
    </citation>
    <scope>NUCLEOTIDE SEQUENCE [LARGE SCALE GENOMIC DNA]</scope>
    <source>
        <strain evidence="2 3">C1-24</strain>
    </source>
</reference>